<feature type="region of interest" description="Disordered" evidence="3">
    <location>
        <begin position="322"/>
        <end position="454"/>
    </location>
</feature>
<dbReference type="InterPro" id="IPR018612">
    <property type="entry name" value="NSRP1_N"/>
</dbReference>
<evidence type="ECO:0000313" key="5">
    <source>
        <dbReference type="EMBL" id="GIL79406.1"/>
    </source>
</evidence>
<feature type="region of interest" description="Disordered" evidence="3">
    <location>
        <begin position="245"/>
        <end position="307"/>
    </location>
</feature>
<organism evidence="5 6">
    <name type="scientific">Volvox reticuliferus</name>
    <dbReference type="NCBI Taxonomy" id="1737510"/>
    <lineage>
        <taxon>Eukaryota</taxon>
        <taxon>Viridiplantae</taxon>
        <taxon>Chlorophyta</taxon>
        <taxon>core chlorophytes</taxon>
        <taxon>Chlorophyceae</taxon>
        <taxon>CS clade</taxon>
        <taxon>Chlamydomonadales</taxon>
        <taxon>Volvocaceae</taxon>
        <taxon>Volvox</taxon>
    </lineage>
</organism>
<name>A0A8J4FJX9_9CHLO</name>
<gene>
    <name evidence="5" type="ORF">Vretifemale_8694</name>
</gene>
<dbReference type="OrthoDB" id="446635at2759"/>
<proteinExistence type="inferred from homology"/>
<feature type="non-terminal residue" evidence="5">
    <location>
        <position position="454"/>
    </location>
</feature>
<dbReference type="PANTHER" id="PTHR30060:SF0">
    <property type="entry name" value="COILED-COIL PROTEIN (DUF2040)-RELATED"/>
    <property type="match status" value="1"/>
</dbReference>
<sequence length="454" mass="50804">KLSQRFSERHEPRYHAPGTFNGRRFLSLTDIMSKQQSGAIIGQKGVQYGLQVVPKKACLQAASSAQRKVAPANVFGDDDSEEENVELQIARQADKKRAAAKVQQMYEEALAEDPSVFDYDGVYDSIQEARVAPKQQDKMQRQSKYIASLLEQAQQRKREQDVLYERRMVKERQQEDHLYEDKERFVTSAYRKKLEEDKKWQEAERQKELEEQRNDVRKVGHMGNFYANLLTKNVAYGAAKPQEDITKDKEPVATSASECNSFARPSRAGTKGSSASPPPESGGGSDAAVKGATTTGPSAKVLAQLDRYDMLRLEAEKVLRERKLVQEHHGQQEQRHEEQKGKREEDPDPESAPRRGEQDARSACEPPEVRRSRQDAKETLGQGCDDIRPSSSGNGIETPDESKGLVAADEVVGAAGFPKMAGEAPGPGGKRRNDDMAVQSARERYLARKQQKTS</sequence>
<dbReference type="PANTHER" id="PTHR30060">
    <property type="entry name" value="INNER MEMBRANE PROTEIN"/>
    <property type="match status" value="1"/>
</dbReference>
<evidence type="ECO:0000259" key="4">
    <source>
        <dbReference type="Pfam" id="PF09745"/>
    </source>
</evidence>
<feature type="compositionally biased region" description="Basic and acidic residues" evidence="3">
    <location>
        <begin position="322"/>
        <end position="378"/>
    </location>
</feature>
<reference evidence="5" key="1">
    <citation type="journal article" date="2021" name="Proc. Natl. Acad. Sci. U.S.A.">
        <title>Three genomes in the algal genus Volvox reveal the fate of a haploid sex-determining region after a transition to homothallism.</title>
        <authorList>
            <person name="Yamamoto K."/>
            <person name="Hamaji T."/>
            <person name="Kawai-Toyooka H."/>
            <person name="Matsuzaki R."/>
            <person name="Takahashi F."/>
            <person name="Nishimura Y."/>
            <person name="Kawachi M."/>
            <person name="Noguchi H."/>
            <person name="Minakuchi Y."/>
            <person name="Umen J.G."/>
            <person name="Toyoda A."/>
            <person name="Nozaki H."/>
        </authorList>
    </citation>
    <scope>NUCLEOTIDE SEQUENCE</scope>
    <source>
        <strain evidence="5">NIES-3786</strain>
    </source>
</reference>
<dbReference type="GO" id="GO:0000381">
    <property type="term" value="P:regulation of alternative mRNA splicing, via spliceosome"/>
    <property type="evidence" value="ECO:0007669"/>
    <property type="project" value="InterPro"/>
</dbReference>
<dbReference type="AlphaFoldDB" id="A0A8J4FJX9"/>
<evidence type="ECO:0000313" key="6">
    <source>
        <dbReference type="Proteomes" id="UP000747110"/>
    </source>
</evidence>
<evidence type="ECO:0000256" key="1">
    <source>
        <dbReference type="ARBA" id="ARBA00010126"/>
    </source>
</evidence>
<dbReference type="Pfam" id="PF09745">
    <property type="entry name" value="NSRP1_N"/>
    <property type="match status" value="1"/>
</dbReference>
<comment type="similarity">
    <text evidence="1">Belongs to the NSRP1 family.</text>
</comment>
<evidence type="ECO:0000256" key="3">
    <source>
        <dbReference type="SAM" id="MobiDB-lite"/>
    </source>
</evidence>
<dbReference type="EMBL" id="BNCP01000016">
    <property type="protein sequence ID" value="GIL79406.1"/>
    <property type="molecule type" value="Genomic_DNA"/>
</dbReference>
<dbReference type="Proteomes" id="UP000747110">
    <property type="component" value="Unassembled WGS sequence"/>
</dbReference>
<feature type="compositionally biased region" description="Basic and acidic residues" evidence="3">
    <location>
        <begin position="431"/>
        <end position="446"/>
    </location>
</feature>
<feature type="domain" description="Nuclear speckle splicing regulatory protein 1 N-terminal" evidence="4">
    <location>
        <begin position="103"/>
        <end position="218"/>
    </location>
</feature>
<accession>A0A8J4FJX9</accession>
<keyword evidence="6" id="KW-1185">Reference proteome</keyword>
<keyword evidence="2" id="KW-0175">Coiled coil</keyword>
<evidence type="ECO:0000256" key="2">
    <source>
        <dbReference type="ARBA" id="ARBA00023054"/>
    </source>
</evidence>
<comment type="caution">
    <text evidence="5">The sequence shown here is derived from an EMBL/GenBank/DDBJ whole genome shotgun (WGS) entry which is preliminary data.</text>
</comment>
<protein>
    <recommendedName>
        <fullName evidence="4">Nuclear speckle splicing regulatory protein 1 N-terminal domain-containing protein</fullName>
    </recommendedName>
</protein>